<keyword evidence="2" id="KW-1185">Reference proteome</keyword>
<sequence>MLKLLLHPTINWGRSLFGKLYLHCSKGCWRRIFESTISRGFDGLLKVNPTLRGSGAQVGVWTIHISAPTLWGPIWENDIQP</sequence>
<dbReference type="EMBL" id="CM026425">
    <property type="protein sequence ID" value="KAG0575490.1"/>
    <property type="molecule type" value="Genomic_DNA"/>
</dbReference>
<dbReference type="AlphaFoldDB" id="A0A8T0HWJ8"/>
<dbReference type="Proteomes" id="UP000822688">
    <property type="component" value="Chromosome 5"/>
</dbReference>
<accession>A0A8T0HWJ8</accession>
<evidence type="ECO:0000313" key="2">
    <source>
        <dbReference type="Proteomes" id="UP000822688"/>
    </source>
</evidence>
<organism evidence="1 2">
    <name type="scientific">Ceratodon purpureus</name>
    <name type="common">Fire moss</name>
    <name type="synonym">Dicranum purpureum</name>
    <dbReference type="NCBI Taxonomy" id="3225"/>
    <lineage>
        <taxon>Eukaryota</taxon>
        <taxon>Viridiplantae</taxon>
        <taxon>Streptophyta</taxon>
        <taxon>Embryophyta</taxon>
        <taxon>Bryophyta</taxon>
        <taxon>Bryophytina</taxon>
        <taxon>Bryopsida</taxon>
        <taxon>Dicranidae</taxon>
        <taxon>Pseudoditrichales</taxon>
        <taxon>Ditrichaceae</taxon>
        <taxon>Ceratodon</taxon>
    </lineage>
</organism>
<name>A0A8T0HWJ8_CERPU</name>
<evidence type="ECO:0000313" key="1">
    <source>
        <dbReference type="EMBL" id="KAG0575490.1"/>
    </source>
</evidence>
<gene>
    <name evidence="1" type="ORF">KC19_5G007600</name>
</gene>
<comment type="caution">
    <text evidence="1">The sequence shown here is derived from an EMBL/GenBank/DDBJ whole genome shotgun (WGS) entry which is preliminary data.</text>
</comment>
<protein>
    <submittedName>
        <fullName evidence="1">Uncharacterized protein</fullName>
    </submittedName>
</protein>
<proteinExistence type="predicted"/>
<reference evidence="1" key="1">
    <citation type="submission" date="2020-06" db="EMBL/GenBank/DDBJ databases">
        <title>WGS assembly of Ceratodon purpureus strain R40.</title>
        <authorList>
            <person name="Carey S.B."/>
            <person name="Jenkins J."/>
            <person name="Shu S."/>
            <person name="Lovell J.T."/>
            <person name="Sreedasyam A."/>
            <person name="Maumus F."/>
            <person name="Tiley G.P."/>
            <person name="Fernandez-Pozo N."/>
            <person name="Barry K."/>
            <person name="Chen C."/>
            <person name="Wang M."/>
            <person name="Lipzen A."/>
            <person name="Daum C."/>
            <person name="Saski C.A."/>
            <person name="Payton A.C."/>
            <person name="Mcbreen J.C."/>
            <person name="Conrad R.E."/>
            <person name="Kollar L.M."/>
            <person name="Olsson S."/>
            <person name="Huttunen S."/>
            <person name="Landis J.B."/>
            <person name="Wickett N.J."/>
            <person name="Johnson M.G."/>
            <person name="Rensing S.A."/>
            <person name="Grimwood J."/>
            <person name="Schmutz J."/>
            <person name="Mcdaniel S.F."/>
        </authorList>
    </citation>
    <scope>NUCLEOTIDE SEQUENCE</scope>
    <source>
        <strain evidence="1">R40</strain>
    </source>
</reference>